<evidence type="ECO:0000256" key="1">
    <source>
        <dbReference type="ARBA" id="ARBA00005417"/>
    </source>
</evidence>
<keyword evidence="3" id="KW-0547">Nucleotide-binding</keyword>
<dbReference type="SMART" id="SM00382">
    <property type="entry name" value="AAA"/>
    <property type="match status" value="1"/>
</dbReference>
<evidence type="ECO:0000313" key="7">
    <source>
        <dbReference type="Proteomes" id="UP000515819"/>
    </source>
</evidence>
<dbReference type="GO" id="GO:0016887">
    <property type="term" value="F:ATP hydrolysis activity"/>
    <property type="evidence" value="ECO:0007669"/>
    <property type="project" value="InterPro"/>
</dbReference>
<keyword evidence="2" id="KW-0813">Transport</keyword>
<dbReference type="InterPro" id="IPR003439">
    <property type="entry name" value="ABC_transporter-like_ATP-bd"/>
</dbReference>
<organism evidence="6 7">
    <name type="scientific">Wujia chipingensis</name>
    <dbReference type="NCBI Taxonomy" id="2763670"/>
    <lineage>
        <taxon>Bacteria</taxon>
        <taxon>Bacillati</taxon>
        <taxon>Bacillota</taxon>
        <taxon>Clostridia</taxon>
        <taxon>Lachnospirales</taxon>
        <taxon>Lachnospiraceae</taxon>
        <taxon>Wujia</taxon>
    </lineage>
</organism>
<dbReference type="Proteomes" id="UP000515819">
    <property type="component" value="Chromosome"/>
</dbReference>
<dbReference type="AlphaFoldDB" id="A0A7G9FR32"/>
<protein>
    <submittedName>
        <fullName evidence="6">ATP-binding cassette domain-containing protein</fullName>
    </submittedName>
</protein>
<evidence type="ECO:0000259" key="5">
    <source>
        <dbReference type="PROSITE" id="PS50893"/>
    </source>
</evidence>
<dbReference type="EMBL" id="CP060632">
    <property type="protein sequence ID" value="QNM01014.1"/>
    <property type="molecule type" value="Genomic_DNA"/>
</dbReference>
<feature type="domain" description="ABC transporter" evidence="5">
    <location>
        <begin position="11"/>
        <end position="218"/>
    </location>
</feature>
<dbReference type="PROSITE" id="PS50893">
    <property type="entry name" value="ABC_TRANSPORTER_2"/>
    <property type="match status" value="1"/>
</dbReference>
<dbReference type="PANTHER" id="PTHR43335">
    <property type="entry name" value="ABC TRANSPORTER, ATP-BINDING PROTEIN"/>
    <property type="match status" value="1"/>
</dbReference>
<sequence length="219" mass="24685">MKRRHGGLIMIEVKNLEKSFGEQKVLNDVSLVCPNGEITGIIGHNGSGKTVLFKCICGLLFEDSGEILIDGKRYKSGGELIKNAGIIIENPAFLESESGINNLKYLFEIRNKKNMELLHEIMRMVGLDPESKKKVKNFSLGMKQRLAIAQAIMEDPAVLILDEPMNGLDRQGVEEMRQIFCKEKQKGKTILLASHNREDIEALCDHVYEMEDGQIKQLR</sequence>
<dbReference type="GO" id="GO:0005524">
    <property type="term" value="F:ATP binding"/>
    <property type="evidence" value="ECO:0007669"/>
    <property type="project" value="UniProtKB-KW"/>
</dbReference>
<evidence type="ECO:0000256" key="4">
    <source>
        <dbReference type="ARBA" id="ARBA00022840"/>
    </source>
</evidence>
<keyword evidence="4 6" id="KW-0067">ATP-binding</keyword>
<proteinExistence type="inferred from homology"/>
<dbReference type="Pfam" id="PF00005">
    <property type="entry name" value="ABC_tran"/>
    <property type="match status" value="1"/>
</dbReference>
<dbReference type="KEGG" id="wcp:H9Q76_02775"/>
<dbReference type="Gene3D" id="3.40.50.300">
    <property type="entry name" value="P-loop containing nucleotide triphosphate hydrolases"/>
    <property type="match status" value="1"/>
</dbReference>
<name>A0A7G9FR32_9FIRM</name>
<dbReference type="InterPro" id="IPR017871">
    <property type="entry name" value="ABC_transporter-like_CS"/>
</dbReference>
<accession>A0A7G9FR32</accession>
<dbReference type="InterPro" id="IPR027417">
    <property type="entry name" value="P-loop_NTPase"/>
</dbReference>
<evidence type="ECO:0000256" key="3">
    <source>
        <dbReference type="ARBA" id="ARBA00022741"/>
    </source>
</evidence>
<dbReference type="SUPFAM" id="SSF52540">
    <property type="entry name" value="P-loop containing nucleoside triphosphate hydrolases"/>
    <property type="match status" value="1"/>
</dbReference>
<dbReference type="PROSITE" id="PS00211">
    <property type="entry name" value="ABC_TRANSPORTER_1"/>
    <property type="match status" value="1"/>
</dbReference>
<gene>
    <name evidence="6" type="ORF">H9Q76_02775</name>
</gene>
<evidence type="ECO:0000313" key="6">
    <source>
        <dbReference type="EMBL" id="QNM01014.1"/>
    </source>
</evidence>
<comment type="similarity">
    <text evidence="1">Belongs to the ABC transporter superfamily.</text>
</comment>
<reference evidence="6 7" key="1">
    <citation type="submission" date="2020-08" db="EMBL/GenBank/DDBJ databases">
        <authorList>
            <person name="Liu C."/>
            <person name="Sun Q."/>
        </authorList>
    </citation>
    <scope>NUCLEOTIDE SEQUENCE [LARGE SCALE GENOMIC DNA]</scope>
    <source>
        <strain evidence="6 7">NSJ-4</strain>
    </source>
</reference>
<dbReference type="PANTHER" id="PTHR43335:SF4">
    <property type="entry name" value="ABC TRANSPORTER, ATP-BINDING PROTEIN"/>
    <property type="match status" value="1"/>
</dbReference>
<keyword evidence="7" id="KW-1185">Reference proteome</keyword>
<evidence type="ECO:0000256" key="2">
    <source>
        <dbReference type="ARBA" id="ARBA00022448"/>
    </source>
</evidence>
<dbReference type="InterPro" id="IPR003593">
    <property type="entry name" value="AAA+_ATPase"/>
</dbReference>